<sequence length="149" mass="16512">MFQRFRRFLMPTRATSPASGIPHDQRCWPCRLQNTPCSLESGPTNGVCLVCQTFNMKCVGVGEDFPMTSNSKRAANAIKQWIAHPVNRDSDVPPLDLSHLVPLVFTVEPVAVQEALERHTNPPKTLTNSFNLAMQIASQAQDLGKFGPH</sequence>
<organism evidence="1 2">
    <name type="scientific">Hydnum rufescens UP504</name>
    <dbReference type="NCBI Taxonomy" id="1448309"/>
    <lineage>
        <taxon>Eukaryota</taxon>
        <taxon>Fungi</taxon>
        <taxon>Dikarya</taxon>
        <taxon>Basidiomycota</taxon>
        <taxon>Agaricomycotina</taxon>
        <taxon>Agaricomycetes</taxon>
        <taxon>Cantharellales</taxon>
        <taxon>Hydnaceae</taxon>
        <taxon>Hydnum</taxon>
    </lineage>
</organism>
<dbReference type="Proteomes" id="UP000886523">
    <property type="component" value="Unassembled WGS sequence"/>
</dbReference>
<evidence type="ECO:0000313" key="1">
    <source>
        <dbReference type="EMBL" id="KAF9509120.1"/>
    </source>
</evidence>
<gene>
    <name evidence="1" type="ORF">BS47DRAFT_178361</name>
</gene>
<dbReference type="EMBL" id="MU129042">
    <property type="protein sequence ID" value="KAF9509120.1"/>
    <property type="molecule type" value="Genomic_DNA"/>
</dbReference>
<reference evidence="1" key="1">
    <citation type="journal article" date="2020" name="Nat. Commun.">
        <title>Large-scale genome sequencing of mycorrhizal fungi provides insights into the early evolution of symbiotic traits.</title>
        <authorList>
            <person name="Miyauchi S."/>
            <person name="Kiss E."/>
            <person name="Kuo A."/>
            <person name="Drula E."/>
            <person name="Kohler A."/>
            <person name="Sanchez-Garcia M."/>
            <person name="Morin E."/>
            <person name="Andreopoulos B."/>
            <person name="Barry K.W."/>
            <person name="Bonito G."/>
            <person name="Buee M."/>
            <person name="Carver A."/>
            <person name="Chen C."/>
            <person name="Cichocki N."/>
            <person name="Clum A."/>
            <person name="Culley D."/>
            <person name="Crous P.W."/>
            <person name="Fauchery L."/>
            <person name="Girlanda M."/>
            <person name="Hayes R.D."/>
            <person name="Keri Z."/>
            <person name="LaButti K."/>
            <person name="Lipzen A."/>
            <person name="Lombard V."/>
            <person name="Magnuson J."/>
            <person name="Maillard F."/>
            <person name="Murat C."/>
            <person name="Nolan M."/>
            <person name="Ohm R.A."/>
            <person name="Pangilinan J."/>
            <person name="Pereira M.F."/>
            <person name="Perotto S."/>
            <person name="Peter M."/>
            <person name="Pfister S."/>
            <person name="Riley R."/>
            <person name="Sitrit Y."/>
            <person name="Stielow J.B."/>
            <person name="Szollosi G."/>
            <person name="Zifcakova L."/>
            <person name="Stursova M."/>
            <person name="Spatafora J.W."/>
            <person name="Tedersoo L."/>
            <person name="Vaario L.M."/>
            <person name="Yamada A."/>
            <person name="Yan M."/>
            <person name="Wang P."/>
            <person name="Xu J."/>
            <person name="Bruns T."/>
            <person name="Baldrian P."/>
            <person name="Vilgalys R."/>
            <person name="Dunand C."/>
            <person name="Henrissat B."/>
            <person name="Grigoriev I.V."/>
            <person name="Hibbett D."/>
            <person name="Nagy L.G."/>
            <person name="Martin F.M."/>
        </authorList>
    </citation>
    <scope>NUCLEOTIDE SEQUENCE</scope>
    <source>
        <strain evidence="1">UP504</strain>
    </source>
</reference>
<proteinExistence type="predicted"/>
<name>A0A9P6ANK1_9AGAM</name>
<accession>A0A9P6ANK1</accession>
<comment type="caution">
    <text evidence="1">The sequence shown here is derived from an EMBL/GenBank/DDBJ whole genome shotgun (WGS) entry which is preliminary data.</text>
</comment>
<keyword evidence="2" id="KW-1185">Reference proteome</keyword>
<evidence type="ECO:0000313" key="2">
    <source>
        <dbReference type="Proteomes" id="UP000886523"/>
    </source>
</evidence>
<protein>
    <submittedName>
        <fullName evidence="1">Uncharacterized protein</fullName>
    </submittedName>
</protein>
<dbReference type="AlphaFoldDB" id="A0A9P6ANK1"/>